<dbReference type="NCBIfam" id="TIGR00330">
    <property type="entry name" value="glpX"/>
    <property type="match status" value="1"/>
</dbReference>
<evidence type="ECO:0000256" key="7">
    <source>
        <dbReference type="PIRNR" id="PIRNR004532"/>
    </source>
</evidence>
<dbReference type="InterPro" id="IPR004464">
    <property type="entry name" value="FBPase_class-2/SBPase"/>
</dbReference>
<dbReference type="GO" id="GO:0005829">
    <property type="term" value="C:cytosol"/>
    <property type="evidence" value="ECO:0007669"/>
    <property type="project" value="TreeGrafter"/>
</dbReference>
<evidence type="ECO:0000256" key="1">
    <source>
        <dbReference type="ARBA" id="ARBA00001273"/>
    </source>
</evidence>
<name>A0A327JJW5_9HYPH</name>
<keyword evidence="4" id="KW-0378">Hydrolase</keyword>
<accession>A0A327JJW5</accession>
<dbReference type="CDD" id="cd01516">
    <property type="entry name" value="FBPase_glpX"/>
    <property type="match status" value="1"/>
</dbReference>
<dbReference type="Gene3D" id="3.40.190.90">
    <property type="match status" value="1"/>
</dbReference>
<keyword evidence="5" id="KW-0464">Manganese</keyword>
<dbReference type="SUPFAM" id="SSF56655">
    <property type="entry name" value="Carbohydrate phosphatase"/>
    <property type="match status" value="1"/>
</dbReference>
<gene>
    <name evidence="8" type="primary">glpX</name>
    <name evidence="8" type="ORF">CH339_13295</name>
</gene>
<dbReference type="OrthoDB" id="9779353at2"/>
<dbReference type="Proteomes" id="UP000249299">
    <property type="component" value="Unassembled WGS sequence"/>
</dbReference>
<keyword evidence="6 7" id="KW-0119">Carbohydrate metabolism</keyword>
<dbReference type="PIRSF" id="PIRSF004532">
    <property type="entry name" value="GlpX"/>
    <property type="match status" value="1"/>
</dbReference>
<comment type="similarity">
    <text evidence="2 7">Belongs to the FBPase class 2 family.</text>
</comment>
<organism evidence="8 9">
    <name type="scientific">Rhodobium orientis</name>
    <dbReference type="NCBI Taxonomy" id="34017"/>
    <lineage>
        <taxon>Bacteria</taxon>
        <taxon>Pseudomonadati</taxon>
        <taxon>Pseudomonadota</taxon>
        <taxon>Alphaproteobacteria</taxon>
        <taxon>Hyphomicrobiales</taxon>
        <taxon>Rhodobiaceae</taxon>
        <taxon>Rhodobium</taxon>
    </lineage>
</organism>
<sequence>MSKTKISATIDRILTIELVRVTERAAVAAARMRGRGDERAADLAAIDAMERELNHLPIDGTIVIGEGTEDAVDHLYLGEKVGTLNGPEVDVAAVALEGATLCAKNLPNALTVVAMATGGSFLNVPDVYMEKIAVGRGYPDGLIDLDATPGENLLALAAAKGVSVEELSVCILDRPRHARLIEEVREAGAAIRLIGDGDVSGVFHTTNPERSGVDIYMGTGGASEGVLAAAALRCIGGQMQGRLVPRNKEERDRIKAVGLKDVERKYGIEDMVPDDVYFAATGITDGNLVRGVHFRDDEIRTHSVVMRSSTGTVRWVDACHQRLEKFHLDR</sequence>
<keyword evidence="9" id="KW-1185">Reference proteome</keyword>
<proteinExistence type="inferred from homology"/>
<dbReference type="PANTHER" id="PTHR30447:SF0">
    <property type="entry name" value="FRUCTOSE-1,6-BISPHOSPHATASE 1 CLASS 2-RELATED"/>
    <property type="match status" value="1"/>
</dbReference>
<dbReference type="GO" id="GO:0006071">
    <property type="term" value="P:glycerol metabolic process"/>
    <property type="evidence" value="ECO:0007669"/>
    <property type="project" value="InterPro"/>
</dbReference>
<reference evidence="8 9" key="1">
    <citation type="submission" date="2017-07" db="EMBL/GenBank/DDBJ databases">
        <title>Draft Genome Sequences of Select Purple Nonsulfur Bacteria.</title>
        <authorList>
            <person name="Lasarre B."/>
            <person name="Mckinlay J.B."/>
        </authorList>
    </citation>
    <scope>NUCLEOTIDE SEQUENCE [LARGE SCALE GENOMIC DNA]</scope>
    <source>
        <strain evidence="8 9">DSM 11290</strain>
    </source>
</reference>
<dbReference type="GO" id="GO:0006094">
    <property type="term" value="P:gluconeogenesis"/>
    <property type="evidence" value="ECO:0007669"/>
    <property type="project" value="InterPro"/>
</dbReference>
<evidence type="ECO:0000313" key="9">
    <source>
        <dbReference type="Proteomes" id="UP000249299"/>
    </source>
</evidence>
<dbReference type="RefSeq" id="WP_111434854.1">
    <property type="nucleotide sequence ID" value="NZ_JACIGG010000004.1"/>
</dbReference>
<protein>
    <recommendedName>
        <fullName evidence="7">Fructose-1,6-bisphosphatase</fullName>
    </recommendedName>
</protein>
<evidence type="ECO:0000256" key="3">
    <source>
        <dbReference type="ARBA" id="ARBA00022723"/>
    </source>
</evidence>
<comment type="catalytic activity">
    <reaction evidence="1">
        <text>beta-D-fructose 1,6-bisphosphate + H2O = beta-D-fructose 6-phosphate + phosphate</text>
        <dbReference type="Rhea" id="RHEA:11064"/>
        <dbReference type="ChEBI" id="CHEBI:15377"/>
        <dbReference type="ChEBI" id="CHEBI:32966"/>
        <dbReference type="ChEBI" id="CHEBI:43474"/>
        <dbReference type="ChEBI" id="CHEBI:57634"/>
        <dbReference type="EC" id="3.1.3.11"/>
    </reaction>
</comment>
<comment type="caution">
    <text evidence="8">The sequence shown here is derived from an EMBL/GenBank/DDBJ whole genome shotgun (WGS) entry which is preliminary data.</text>
</comment>
<evidence type="ECO:0000256" key="6">
    <source>
        <dbReference type="ARBA" id="ARBA00023277"/>
    </source>
</evidence>
<dbReference type="EMBL" id="NPEV01000028">
    <property type="protein sequence ID" value="RAI26577.1"/>
    <property type="molecule type" value="Genomic_DNA"/>
</dbReference>
<dbReference type="PANTHER" id="PTHR30447">
    <property type="entry name" value="FRUCTOSE-1,6-BISPHOSPHATASE CLASS 2"/>
    <property type="match status" value="1"/>
</dbReference>
<dbReference type="GO" id="GO:0042132">
    <property type="term" value="F:fructose 1,6-bisphosphate 1-phosphatase activity"/>
    <property type="evidence" value="ECO:0007669"/>
    <property type="project" value="UniProtKB-EC"/>
</dbReference>
<evidence type="ECO:0000256" key="5">
    <source>
        <dbReference type="ARBA" id="ARBA00023211"/>
    </source>
</evidence>
<dbReference type="GO" id="GO:0046872">
    <property type="term" value="F:metal ion binding"/>
    <property type="evidence" value="ECO:0007669"/>
    <property type="project" value="UniProtKB-KW"/>
</dbReference>
<dbReference type="Gene3D" id="3.30.540.10">
    <property type="entry name" value="Fructose-1,6-Bisphosphatase, subunit A, domain 1"/>
    <property type="match status" value="1"/>
</dbReference>
<keyword evidence="3" id="KW-0479">Metal-binding</keyword>
<evidence type="ECO:0000313" key="8">
    <source>
        <dbReference type="EMBL" id="RAI26577.1"/>
    </source>
</evidence>
<dbReference type="Pfam" id="PF03320">
    <property type="entry name" value="FBPase_glpX"/>
    <property type="match status" value="1"/>
</dbReference>
<dbReference type="AlphaFoldDB" id="A0A327JJW5"/>
<dbReference type="GO" id="GO:0030388">
    <property type="term" value="P:fructose 1,6-bisphosphate metabolic process"/>
    <property type="evidence" value="ECO:0007669"/>
    <property type="project" value="TreeGrafter"/>
</dbReference>
<evidence type="ECO:0000256" key="4">
    <source>
        <dbReference type="ARBA" id="ARBA00022801"/>
    </source>
</evidence>
<evidence type="ECO:0000256" key="2">
    <source>
        <dbReference type="ARBA" id="ARBA00008989"/>
    </source>
</evidence>